<gene>
    <name evidence="1" type="ORF">GCM10008942_19750</name>
</gene>
<name>A0ABN1EPC1_9PROT</name>
<reference evidence="1 2" key="1">
    <citation type="journal article" date="2019" name="Int. J. Syst. Evol. Microbiol.">
        <title>The Global Catalogue of Microorganisms (GCM) 10K type strain sequencing project: providing services to taxonomists for standard genome sequencing and annotation.</title>
        <authorList>
            <consortium name="The Broad Institute Genomics Platform"/>
            <consortium name="The Broad Institute Genome Sequencing Center for Infectious Disease"/>
            <person name="Wu L."/>
            <person name="Ma J."/>
        </authorList>
    </citation>
    <scope>NUCLEOTIDE SEQUENCE [LARGE SCALE GENOMIC DNA]</scope>
    <source>
        <strain evidence="1 2">JCM 15089</strain>
    </source>
</reference>
<dbReference type="EMBL" id="BAAADD010000005">
    <property type="protein sequence ID" value="GAA0571091.1"/>
    <property type="molecule type" value="Genomic_DNA"/>
</dbReference>
<proteinExistence type="predicted"/>
<comment type="caution">
    <text evidence="1">The sequence shown here is derived from an EMBL/GenBank/DDBJ whole genome shotgun (WGS) entry which is preliminary data.</text>
</comment>
<dbReference type="RefSeq" id="WP_166934050.1">
    <property type="nucleotide sequence ID" value="NZ_BAAADD010000005.1"/>
</dbReference>
<keyword evidence="2" id="KW-1185">Reference proteome</keyword>
<dbReference type="Proteomes" id="UP001499951">
    <property type="component" value="Unassembled WGS sequence"/>
</dbReference>
<organism evidence="1 2">
    <name type="scientific">Rhizomicrobium electricum</name>
    <dbReference type="NCBI Taxonomy" id="480070"/>
    <lineage>
        <taxon>Bacteria</taxon>
        <taxon>Pseudomonadati</taxon>
        <taxon>Pseudomonadota</taxon>
        <taxon>Alphaproteobacteria</taxon>
        <taxon>Micropepsales</taxon>
        <taxon>Micropepsaceae</taxon>
        <taxon>Rhizomicrobium</taxon>
    </lineage>
</organism>
<protein>
    <submittedName>
        <fullName evidence="1">Uncharacterized protein</fullName>
    </submittedName>
</protein>
<evidence type="ECO:0000313" key="2">
    <source>
        <dbReference type="Proteomes" id="UP001499951"/>
    </source>
</evidence>
<evidence type="ECO:0000313" key="1">
    <source>
        <dbReference type="EMBL" id="GAA0571091.1"/>
    </source>
</evidence>
<accession>A0ABN1EPC1</accession>
<sequence>MFVSIEIVGTRPCHKNAFRSEQTEWRRLNGSDKAAIAAAEAIIAKTRGTSDEPVRRINCHIYKTGEMITRVCTVVPIGSGRLARIGTALRVRSWRTGRI</sequence>